<dbReference type="GO" id="GO:0006310">
    <property type="term" value="P:DNA recombination"/>
    <property type="evidence" value="ECO:0007669"/>
    <property type="project" value="UniProtKB-KW"/>
</dbReference>
<dbReference type="Gene3D" id="1.10.443.10">
    <property type="entry name" value="Intergrase catalytic core"/>
    <property type="match status" value="1"/>
</dbReference>
<keyword evidence="1" id="KW-0233">DNA recombination</keyword>
<reference evidence="3" key="1">
    <citation type="journal article" date="2014" name="Front. Microbiol.">
        <title>High frequency of phylogenetically diverse reductive dehalogenase-homologous genes in deep subseafloor sedimentary metagenomes.</title>
        <authorList>
            <person name="Kawai M."/>
            <person name="Futagami T."/>
            <person name="Toyoda A."/>
            <person name="Takaki Y."/>
            <person name="Nishi S."/>
            <person name="Hori S."/>
            <person name="Arai W."/>
            <person name="Tsubouchi T."/>
            <person name="Morono Y."/>
            <person name="Uchiyama I."/>
            <person name="Ito T."/>
            <person name="Fujiyama A."/>
            <person name="Inagaki F."/>
            <person name="Takami H."/>
        </authorList>
    </citation>
    <scope>NUCLEOTIDE SEQUENCE</scope>
    <source>
        <strain evidence="3">Expedition CK06-06</strain>
    </source>
</reference>
<dbReference type="GO" id="GO:0015074">
    <property type="term" value="P:DNA integration"/>
    <property type="evidence" value="ECO:0007669"/>
    <property type="project" value="InterPro"/>
</dbReference>
<dbReference type="EMBL" id="BARV01037426">
    <property type="protein sequence ID" value="GAI50696.1"/>
    <property type="molecule type" value="Genomic_DNA"/>
</dbReference>
<accession>X1Q7F0</accession>
<evidence type="ECO:0000259" key="2">
    <source>
        <dbReference type="PROSITE" id="PS51898"/>
    </source>
</evidence>
<evidence type="ECO:0000256" key="1">
    <source>
        <dbReference type="ARBA" id="ARBA00023172"/>
    </source>
</evidence>
<protein>
    <recommendedName>
        <fullName evidence="2">Tyr recombinase domain-containing protein</fullName>
    </recommendedName>
</protein>
<dbReference type="Pfam" id="PF00589">
    <property type="entry name" value="Phage_integrase"/>
    <property type="match status" value="1"/>
</dbReference>
<gene>
    <name evidence="3" type="ORF">S06H3_57903</name>
</gene>
<dbReference type="InterPro" id="IPR013762">
    <property type="entry name" value="Integrase-like_cat_sf"/>
</dbReference>
<dbReference type="InterPro" id="IPR011010">
    <property type="entry name" value="DNA_brk_join_enz"/>
</dbReference>
<feature type="domain" description="Tyr recombinase" evidence="2">
    <location>
        <begin position="1"/>
        <end position="122"/>
    </location>
</feature>
<evidence type="ECO:0000313" key="3">
    <source>
        <dbReference type="EMBL" id="GAI50696.1"/>
    </source>
</evidence>
<proteinExistence type="predicted"/>
<dbReference type="InterPro" id="IPR002104">
    <property type="entry name" value="Integrase_catalytic"/>
</dbReference>
<dbReference type="SUPFAM" id="SSF56349">
    <property type="entry name" value="DNA breaking-rejoining enzymes"/>
    <property type="match status" value="1"/>
</dbReference>
<sequence length="126" mass="14560">MKVRISKTGRQKRIALNLAIKKALRFFFKCNPGLADNEFLFTGRGRDKPMSRVNAWMILKRIAEKFDLPDIGTHSLRKTWGYQARKAGIDISVIQEKLGHRTPGVTKRYIGITDDEVHEVEREFCL</sequence>
<comment type="caution">
    <text evidence="3">The sequence shown here is derived from an EMBL/GenBank/DDBJ whole genome shotgun (WGS) entry which is preliminary data.</text>
</comment>
<dbReference type="GO" id="GO:0003677">
    <property type="term" value="F:DNA binding"/>
    <property type="evidence" value="ECO:0007669"/>
    <property type="project" value="InterPro"/>
</dbReference>
<dbReference type="AlphaFoldDB" id="X1Q7F0"/>
<name>X1Q7F0_9ZZZZ</name>
<dbReference type="PROSITE" id="PS51898">
    <property type="entry name" value="TYR_RECOMBINASE"/>
    <property type="match status" value="1"/>
</dbReference>
<organism evidence="3">
    <name type="scientific">marine sediment metagenome</name>
    <dbReference type="NCBI Taxonomy" id="412755"/>
    <lineage>
        <taxon>unclassified sequences</taxon>
        <taxon>metagenomes</taxon>
        <taxon>ecological metagenomes</taxon>
    </lineage>
</organism>